<dbReference type="PANTHER" id="PTHR43854">
    <property type="entry name" value="INDOLEPYRUVATE OXIDOREDUCTASE SUBUNIT IORB"/>
    <property type="match status" value="1"/>
</dbReference>
<accession>A0A512HBR7</accession>
<reference evidence="3 4" key="1">
    <citation type="submission" date="2019-07" db="EMBL/GenBank/DDBJ databases">
        <title>Whole genome shotgun sequence of Rhodospirillum oryzae NBRC 107573.</title>
        <authorList>
            <person name="Hosoyama A."/>
            <person name="Uohara A."/>
            <person name="Ohji S."/>
            <person name="Ichikawa N."/>
        </authorList>
    </citation>
    <scope>NUCLEOTIDE SEQUENCE [LARGE SCALE GENOMIC DNA]</scope>
    <source>
        <strain evidence="3 4">NBRC 107573</strain>
    </source>
</reference>
<sequence>MSASASATARQTDEPALSPALAPVTNILLCGIGGQGVLTAAELLAAAAVVEGFDVKKTEVAGMAQRGGVVTSHVRMGGRVLAPAIPPGEADVLIGFEAAEALRAVTQVRKGAALVVSDLQIRPPVVHQGLFTYPDDPIGALRAQGWKVRVVPARAIAERLGTLKLMNTVMLGAVSDLLPVPADVLRAQVVEAFRVRKPALAELNGRAFDEGRALPH</sequence>
<protein>
    <submittedName>
        <fullName evidence="3">Indolepyruvate oxidoreductase</fullName>
    </submittedName>
</protein>
<dbReference type="InterPro" id="IPR052198">
    <property type="entry name" value="IorB_Oxidoreductase"/>
</dbReference>
<gene>
    <name evidence="3" type="ORF">ROR02_30240</name>
</gene>
<dbReference type="SUPFAM" id="SSF53323">
    <property type="entry name" value="Pyruvate-ferredoxin oxidoreductase, PFOR, domain III"/>
    <property type="match status" value="1"/>
</dbReference>
<organism evidence="3 4">
    <name type="scientific">Pararhodospirillum oryzae</name>
    <dbReference type="NCBI Taxonomy" id="478448"/>
    <lineage>
        <taxon>Bacteria</taxon>
        <taxon>Pseudomonadati</taxon>
        <taxon>Pseudomonadota</taxon>
        <taxon>Alphaproteobacteria</taxon>
        <taxon>Rhodospirillales</taxon>
        <taxon>Rhodospirillaceae</taxon>
        <taxon>Pararhodospirillum</taxon>
    </lineage>
</organism>
<dbReference type="InterPro" id="IPR002869">
    <property type="entry name" value="Pyrv_flavodox_OxRed_cen"/>
</dbReference>
<dbReference type="EMBL" id="BJZO01000126">
    <property type="protein sequence ID" value="GEO82893.1"/>
    <property type="molecule type" value="Genomic_DNA"/>
</dbReference>
<dbReference type="RefSeq" id="WP_147164923.1">
    <property type="nucleotide sequence ID" value="NZ_BJZO01000126.1"/>
</dbReference>
<keyword evidence="4" id="KW-1185">Reference proteome</keyword>
<dbReference type="NCBIfam" id="NF005322">
    <property type="entry name" value="PRK06853.1-2"/>
    <property type="match status" value="1"/>
</dbReference>
<comment type="caution">
    <text evidence="3">The sequence shown here is derived from an EMBL/GenBank/DDBJ whole genome shotgun (WGS) entry which is preliminary data.</text>
</comment>
<dbReference type="PANTHER" id="PTHR43854:SF1">
    <property type="entry name" value="INDOLEPYRUVATE OXIDOREDUCTASE SUBUNIT IORB"/>
    <property type="match status" value="1"/>
</dbReference>
<feature type="domain" description="Pyruvate/ketoisovalerate oxidoreductase catalytic" evidence="2">
    <location>
        <begin position="33"/>
        <end position="212"/>
    </location>
</feature>
<evidence type="ECO:0000313" key="4">
    <source>
        <dbReference type="Proteomes" id="UP000321567"/>
    </source>
</evidence>
<proteinExistence type="predicted"/>
<dbReference type="Gene3D" id="3.40.920.10">
    <property type="entry name" value="Pyruvate-ferredoxin oxidoreductase, PFOR, domain III"/>
    <property type="match status" value="1"/>
</dbReference>
<evidence type="ECO:0000259" key="2">
    <source>
        <dbReference type="Pfam" id="PF01558"/>
    </source>
</evidence>
<dbReference type="GO" id="GO:0016903">
    <property type="term" value="F:oxidoreductase activity, acting on the aldehyde or oxo group of donors"/>
    <property type="evidence" value="ECO:0007669"/>
    <property type="project" value="InterPro"/>
</dbReference>
<dbReference type="Pfam" id="PF01558">
    <property type="entry name" value="POR"/>
    <property type="match status" value="1"/>
</dbReference>
<dbReference type="OrthoDB" id="9800445at2"/>
<keyword evidence="1" id="KW-0560">Oxidoreductase</keyword>
<name>A0A512HBR7_9PROT</name>
<evidence type="ECO:0000313" key="3">
    <source>
        <dbReference type="EMBL" id="GEO82893.1"/>
    </source>
</evidence>
<keyword evidence="3" id="KW-0670">Pyruvate</keyword>
<dbReference type="Proteomes" id="UP000321567">
    <property type="component" value="Unassembled WGS sequence"/>
</dbReference>
<dbReference type="AlphaFoldDB" id="A0A512HBR7"/>
<dbReference type="InterPro" id="IPR019752">
    <property type="entry name" value="Pyrv/ketoisovalerate_OxRed_cat"/>
</dbReference>
<evidence type="ECO:0000256" key="1">
    <source>
        <dbReference type="ARBA" id="ARBA00023002"/>
    </source>
</evidence>